<dbReference type="Proteomes" id="UP000828390">
    <property type="component" value="Unassembled WGS sequence"/>
</dbReference>
<sequence length="71" mass="7553">MTSFISHHRASSASSDARDIPNGKSTIHKPAPKRLSNNGLNGHAFQAGNGDNESNSMVKMTSKDTNIKDTA</sequence>
<reference evidence="2" key="2">
    <citation type="submission" date="2020-11" db="EMBL/GenBank/DDBJ databases">
        <authorList>
            <person name="McCartney M.A."/>
            <person name="Auch B."/>
            <person name="Kono T."/>
            <person name="Mallez S."/>
            <person name="Becker A."/>
            <person name="Gohl D.M."/>
            <person name="Silverstein K.A.T."/>
            <person name="Koren S."/>
            <person name="Bechman K.B."/>
            <person name="Herman A."/>
            <person name="Abrahante J.E."/>
            <person name="Garbe J."/>
        </authorList>
    </citation>
    <scope>NUCLEOTIDE SEQUENCE</scope>
    <source>
        <strain evidence="2">Duluth1</strain>
        <tissue evidence="2">Whole animal</tissue>
    </source>
</reference>
<reference evidence="2" key="1">
    <citation type="journal article" date="2019" name="bioRxiv">
        <title>The Genome of the Zebra Mussel, Dreissena polymorpha: A Resource for Invasive Species Research.</title>
        <authorList>
            <person name="McCartney M.A."/>
            <person name="Auch B."/>
            <person name="Kono T."/>
            <person name="Mallez S."/>
            <person name="Zhang Y."/>
            <person name="Obille A."/>
            <person name="Becker A."/>
            <person name="Abrahante J.E."/>
            <person name="Garbe J."/>
            <person name="Badalamenti J.P."/>
            <person name="Herman A."/>
            <person name="Mangelson H."/>
            <person name="Liachko I."/>
            <person name="Sullivan S."/>
            <person name="Sone E.D."/>
            <person name="Koren S."/>
            <person name="Silverstein K.A.T."/>
            <person name="Beckman K.B."/>
            <person name="Gohl D.M."/>
        </authorList>
    </citation>
    <scope>NUCLEOTIDE SEQUENCE</scope>
    <source>
        <strain evidence="2">Duluth1</strain>
        <tissue evidence="2">Whole animal</tissue>
    </source>
</reference>
<dbReference type="EMBL" id="JAIWYP010000013">
    <property type="protein sequence ID" value="KAH3720389.1"/>
    <property type="molecule type" value="Genomic_DNA"/>
</dbReference>
<proteinExistence type="predicted"/>
<organism evidence="2 3">
    <name type="scientific">Dreissena polymorpha</name>
    <name type="common">Zebra mussel</name>
    <name type="synonym">Mytilus polymorpha</name>
    <dbReference type="NCBI Taxonomy" id="45954"/>
    <lineage>
        <taxon>Eukaryota</taxon>
        <taxon>Metazoa</taxon>
        <taxon>Spiralia</taxon>
        <taxon>Lophotrochozoa</taxon>
        <taxon>Mollusca</taxon>
        <taxon>Bivalvia</taxon>
        <taxon>Autobranchia</taxon>
        <taxon>Heteroconchia</taxon>
        <taxon>Euheterodonta</taxon>
        <taxon>Imparidentia</taxon>
        <taxon>Neoheterodontei</taxon>
        <taxon>Myida</taxon>
        <taxon>Dreissenoidea</taxon>
        <taxon>Dreissenidae</taxon>
        <taxon>Dreissena</taxon>
    </lineage>
</organism>
<feature type="compositionally biased region" description="Basic residues" evidence="1">
    <location>
        <begin position="1"/>
        <end position="10"/>
    </location>
</feature>
<feature type="compositionally biased region" description="Basic and acidic residues" evidence="1">
    <location>
        <begin position="61"/>
        <end position="71"/>
    </location>
</feature>
<evidence type="ECO:0000313" key="2">
    <source>
        <dbReference type="EMBL" id="KAH3720389.1"/>
    </source>
</evidence>
<feature type="region of interest" description="Disordered" evidence="1">
    <location>
        <begin position="1"/>
        <end position="71"/>
    </location>
</feature>
<dbReference type="AlphaFoldDB" id="A0A9D4CBE6"/>
<keyword evidence="3" id="KW-1185">Reference proteome</keyword>
<gene>
    <name evidence="2" type="ORF">DPMN_063286</name>
</gene>
<protein>
    <submittedName>
        <fullName evidence="2">Uncharacterized protein</fullName>
    </submittedName>
</protein>
<evidence type="ECO:0000256" key="1">
    <source>
        <dbReference type="SAM" id="MobiDB-lite"/>
    </source>
</evidence>
<feature type="compositionally biased region" description="Polar residues" evidence="1">
    <location>
        <begin position="49"/>
        <end position="59"/>
    </location>
</feature>
<comment type="caution">
    <text evidence="2">The sequence shown here is derived from an EMBL/GenBank/DDBJ whole genome shotgun (WGS) entry which is preliminary data.</text>
</comment>
<evidence type="ECO:0000313" key="3">
    <source>
        <dbReference type="Proteomes" id="UP000828390"/>
    </source>
</evidence>
<name>A0A9D4CBE6_DREPO</name>
<accession>A0A9D4CBE6</accession>